<accession>A0A1I7XH54</accession>
<name>A0A1I7XH54_HETBA</name>
<organism evidence="2 3">
    <name type="scientific">Heterorhabditis bacteriophora</name>
    <name type="common">Entomopathogenic nematode worm</name>
    <dbReference type="NCBI Taxonomy" id="37862"/>
    <lineage>
        <taxon>Eukaryota</taxon>
        <taxon>Metazoa</taxon>
        <taxon>Ecdysozoa</taxon>
        <taxon>Nematoda</taxon>
        <taxon>Chromadorea</taxon>
        <taxon>Rhabditida</taxon>
        <taxon>Rhabditina</taxon>
        <taxon>Rhabditomorpha</taxon>
        <taxon>Strongyloidea</taxon>
        <taxon>Heterorhabditidae</taxon>
        <taxon>Heterorhabditis</taxon>
    </lineage>
</organism>
<keyword evidence="1" id="KW-0812">Transmembrane</keyword>
<keyword evidence="1" id="KW-1133">Transmembrane helix</keyword>
<reference evidence="3" key="1">
    <citation type="submission" date="2016-11" db="UniProtKB">
        <authorList>
            <consortium name="WormBaseParasite"/>
        </authorList>
    </citation>
    <scope>IDENTIFICATION</scope>
</reference>
<dbReference type="AlphaFoldDB" id="A0A1I7XH54"/>
<keyword evidence="2" id="KW-1185">Reference proteome</keyword>
<keyword evidence="1" id="KW-0472">Membrane</keyword>
<dbReference type="WBParaSite" id="Hba_17016">
    <property type="protein sequence ID" value="Hba_17016"/>
    <property type="gene ID" value="Hba_17016"/>
</dbReference>
<feature type="transmembrane region" description="Helical" evidence="1">
    <location>
        <begin position="43"/>
        <end position="60"/>
    </location>
</feature>
<feature type="transmembrane region" description="Helical" evidence="1">
    <location>
        <begin position="12"/>
        <end position="31"/>
    </location>
</feature>
<dbReference type="Proteomes" id="UP000095283">
    <property type="component" value="Unplaced"/>
</dbReference>
<sequence length="61" mass="6691">MTIILRPKDCEKFWNFGTTACTLFAFVSPFVSTYRLLTNESQYILLPALGTIALSTGAVSA</sequence>
<evidence type="ECO:0000313" key="2">
    <source>
        <dbReference type="Proteomes" id="UP000095283"/>
    </source>
</evidence>
<evidence type="ECO:0000256" key="1">
    <source>
        <dbReference type="SAM" id="Phobius"/>
    </source>
</evidence>
<protein>
    <submittedName>
        <fullName evidence="3">Pecanex-like protein</fullName>
    </submittedName>
</protein>
<proteinExistence type="predicted"/>
<evidence type="ECO:0000313" key="3">
    <source>
        <dbReference type="WBParaSite" id="Hba_17016"/>
    </source>
</evidence>